<evidence type="ECO:0000256" key="4">
    <source>
        <dbReference type="ARBA" id="ARBA00023136"/>
    </source>
</evidence>
<evidence type="ECO:0000256" key="5">
    <source>
        <dbReference type="SAM" id="Phobius"/>
    </source>
</evidence>
<sequence length="338" mass="37952">MLDDLAYTKDAAPRPADARPRTDDPTTPRIRRALWTRRRALVLLLGYALGLGGMIAARGLFISADRYFLILLVPAALLGLAVPYVRDFLPFVALIILYEELRGVAHLLNPEPYYAPMIEFDRALFGRLPTTILQDALWTGSLQWYDQVLAVVQRAHFFIPPTLLFLIWLERRELYYRCALTLLVVSFAGAATFLVFPAAPPWKASETARIEPLVKVGDVRDAVPVRSPRSFIEERLHPNPVAAVPSLHTAYSLLVVLFAFAWRRRVGWAFVVYPVVMWFTIVYFADHYVFDLVVGAIYAIGAWVVAGRLLRRPGRLRRLAGPHPPPLAAAHTFGGPTG</sequence>
<feature type="transmembrane region" description="Helical" evidence="5">
    <location>
        <begin position="40"/>
        <end position="61"/>
    </location>
</feature>
<dbReference type="Pfam" id="PF14378">
    <property type="entry name" value="PAP2_3"/>
    <property type="match status" value="1"/>
</dbReference>
<feature type="domain" description="Inositolphosphotransferase Aur1/Ipt1" evidence="6">
    <location>
        <begin position="118"/>
        <end position="304"/>
    </location>
</feature>
<dbReference type="PANTHER" id="PTHR31310">
    <property type="match status" value="1"/>
</dbReference>
<reference evidence="7" key="1">
    <citation type="submission" date="2020-02" db="EMBL/GenBank/DDBJ databases">
        <authorList>
            <person name="Meier V. D."/>
        </authorList>
    </citation>
    <scope>NUCLEOTIDE SEQUENCE</scope>
    <source>
        <strain evidence="7">AVDCRST_MAG79</strain>
    </source>
</reference>
<protein>
    <recommendedName>
        <fullName evidence="6">Inositolphosphotransferase Aur1/Ipt1 domain-containing protein</fullName>
    </recommendedName>
</protein>
<feature type="transmembrane region" description="Helical" evidence="5">
    <location>
        <begin position="67"/>
        <end position="85"/>
    </location>
</feature>
<evidence type="ECO:0000259" key="6">
    <source>
        <dbReference type="Pfam" id="PF14378"/>
    </source>
</evidence>
<dbReference type="InterPro" id="IPR052185">
    <property type="entry name" value="IPC_Synthase-Related"/>
</dbReference>
<feature type="transmembrane region" description="Helical" evidence="5">
    <location>
        <begin position="292"/>
        <end position="310"/>
    </location>
</feature>
<feature type="transmembrane region" description="Helical" evidence="5">
    <location>
        <begin position="174"/>
        <end position="196"/>
    </location>
</feature>
<dbReference type="PANTHER" id="PTHR31310:SF7">
    <property type="entry name" value="PA-PHOSPHATASE RELATED-FAMILY PROTEIN DDB_G0268928"/>
    <property type="match status" value="1"/>
</dbReference>
<feature type="transmembrane region" description="Helical" evidence="5">
    <location>
        <begin position="268"/>
        <end position="286"/>
    </location>
</feature>
<dbReference type="AlphaFoldDB" id="A0A6J4TMH8"/>
<comment type="subcellular location">
    <subcellularLocation>
        <location evidence="1">Membrane</location>
        <topology evidence="1">Multi-pass membrane protein</topology>
    </subcellularLocation>
</comment>
<keyword evidence="3 5" id="KW-1133">Transmembrane helix</keyword>
<accession>A0A6J4TMH8</accession>
<evidence type="ECO:0000256" key="2">
    <source>
        <dbReference type="ARBA" id="ARBA00022692"/>
    </source>
</evidence>
<organism evidence="7">
    <name type="scientific">uncultured Thermoleophilia bacterium</name>
    <dbReference type="NCBI Taxonomy" id="1497501"/>
    <lineage>
        <taxon>Bacteria</taxon>
        <taxon>Bacillati</taxon>
        <taxon>Actinomycetota</taxon>
        <taxon>Thermoleophilia</taxon>
        <taxon>environmental samples</taxon>
    </lineage>
</organism>
<keyword evidence="4 5" id="KW-0472">Membrane</keyword>
<gene>
    <name evidence="7" type="ORF">AVDCRST_MAG79-617</name>
</gene>
<dbReference type="EMBL" id="CADCWC010000120">
    <property type="protein sequence ID" value="CAA9527249.1"/>
    <property type="molecule type" value="Genomic_DNA"/>
</dbReference>
<dbReference type="Gene3D" id="1.20.144.10">
    <property type="entry name" value="Phosphatidic acid phosphatase type 2/haloperoxidase"/>
    <property type="match status" value="1"/>
</dbReference>
<dbReference type="CDD" id="cd03386">
    <property type="entry name" value="PAP2_Aur1_like"/>
    <property type="match status" value="1"/>
</dbReference>
<dbReference type="GO" id="GO:0016020">
    <property type="term" value="C:membrane"/>
    <property type="evidence" value="ECO:0007669"/>
    <property type="project" value="UniProtKB-SubCell"/>
</dbReference>
<dbReference type="InterPro" id="IPR026841">
    <property type="entry name" value="Aur1/Ipt1"/>
</dbReference>
<name>A0A6J4TMH8_9ACTN</name>
<feature type="transmembrane region" description="Helical" evidence="5">
    <location>
        <begin position="241"/>
        <end position="261"/>
    </location>
</feature>
<evidence type="ECO:0000256" key="1">
    <source>
        <dbReference type="ARBA" id="ARBA00004141"/>
    </source>
</evidence>
<proteinExistence type="predicted"/>
<evidence type="ECO:0000313" key="7">
    <source>
        <dbReference type="EMBL" id="CAA9527249.1"/>
    </source>
</evidence>
<keyword evidence="2 5" id="KW-0812">Transmembrane</keyword>
<evidence type="ECO:0000256" key="3">
    <source>
        <dbReference type="ARBA" id="ARBA00022989"/>
    </source>
</evidence>